<evidence type="ECO:0000313" key="2">
    <source>
        <dbReference type="EMBL" id="KAJ9559128.1"/>
    </source>
</evidence>
<dbReference type="Proteomes" id="UP001172457">
    <property type="component" value="Chromosome 3"/>
</dbReference>
<dbReference type="EMBL" id="JARYMX010000003">
    <property type="protein sequence ID" value="KAJ9559128.1"/>
    <property type="molecule type" value="Genomic_DNA"/>
</dbReference>
<name>A0AA38TLD6_9ASTR</name>
<comment type="caution">
    <text evidence="2">The sequence shown here is derived from an EMBL/GenBank/DDBJ whole genome shotgun (WGS) entry which is preliminary data.</text>
</comment>
<proteinExistence type="predicted"/>
<gene>
    <name evidence="2" type="ORF">OSB04_013742</name>
</gene>
<accession>A0AA38TLD6</accession>
<sequence length="102" mass="11595">MEQNPWVIHYDVEVASDHLESPDCLDQTLNHLLNVEIKIVEGSRLELLFIKLLLAHSPSLIKMTIQPIGTTYASKMLNIAKDVMRFPRASPKAELIYLDPDP</sequence>
<reference evidence="2" key="1">
    <citation type="submission" date="2023-03" db="EMBL/GenBank/DDBJ databases">
        <title>Chromosome-scale reference genome and RAD-based genetic map of yellow starthistle (Centaurea solstitialis) reveal putative structural variation and QTLs associated with invader traits.</title>
        <authorList>
            <person name="Reatini B."/>
            <person name="Cang F.A."/>
            <person name="Jiang Q."/>
            <person name="Mckibben M.T.W."/>
            <person name="Barker M.S."/>
            <person name="Rieseberg L.H."/>
            <person name="Dlugosch K.M."/>
        </authorList>
    </citation>
    <scope>NUCLEOTIDE SEQUENCE</scope>
    <source>
        <strain evidence="2">CAN-66</strain>
        <tissue evidence="2">Leaf</tissue>
    </source>
</reference>
<dbReference type="SMART" id="SM00579">
    <property type="entry name" value="FBD"/>
    <property type="match status" value="1"/>
</dbReference>
<evidence type="ECO:0000259" key="1">
    <source>
        <dbReference type="SMART" id="SM00579"/>
    </source>
</evidence>
<protein>
    <recommendedName>
        <fullName evidence="1">FBD domain-containing protein</fullName>
    </recommendedName>
</protein>
<evidence type="ECO:0000313" key="3">
    <source>
        <dbReference type="Proteomes" id="UP001172457"/>
    </source>
</evidence>
<organism evidence="2 3">
    <name type="scientific">Centaurea solstitialis</name>
    <name type="common">yellow star-thistle</name>
    <dbReference type="NCBI Taxonomy" id="347529"/>
    <lineage>
        <taxon>Eukaryota</taxon>
        <taxon>Viridiplantae</taxon>
        <taxon>Streptophyta</taxon>
        <taxon>Embryophyta</taxon>
        <taxon>Tracheophyta</taxon>
        <taxon>Spermatophyta</taxon>
        <taxon>Magnoliopsida</taxon>
        <taxon>eudicotyledons</taxon>
        <taxon>Gunneridae</taxon>
        <taxon>Pentapetalae</taxon>
        <taxon>asterids</taxon>
        <taxon>campanulids</taxon>
        <taxon>Asterales</taxon>
        <taxon>Asteraceae</taxon>
        <taxon>Carduoideae</taxon>
        <taxon>Cardueae</taxon>
        <taxon>Centaureinae</taxon>
        <taxon>Centaurea</taxon>
    </lineage>
</organism>
<dbReference type="InterPro" id="IPR006566">
    <property type="entry name" value="FBD"/>
</dbReference>
<dbReference type="AlphaFoldDB" id="A0AA38TLD6"/>
<keyword evidence="3" id="KW-1185">Reference proteome</keyword>
<feature type="domain" description="FBD" evidence="1">
    <location>
        <begin position="23"/>
        <end position="98"/>
    </location>
</feature>